<organism evidence="1 2">
    <name type="scientific">Quercus suber</name>
    <name type="common">Cork oak</name>
    <dbReference type="NCBI Taxonomy" id="58331"/>
    <lineage>
        <taxon>Eukaryota</taxon>
        <taxon>Viridiplantae</taxon>
        <taxon>Streptophyta</taxon>
        <taxon>Embryophyta</taxon>
        <taxon>Tracheophyta</taxon>
        <taxon>Spermatophyta</taxon>
        <taxon>Magnoliopsida</taxon>
        <taxon>eudicotyledons</taxon>
        <taxon>Gunneridae</taxon>
        <taxon>Pentapetalae</taxon>
        <taxon>rosids</taxon>
        <taxon>fabids</taxon>
        <taxon>Fagales</taxon>
        <taxon>Fagaceae</taxon>
        <taxon>Quercus</taxon>
    </lineage>
</organism>
<comment type="caution">
    <text evidence="1">The sequence shown here is derived from an EMBL/GenBank/DDBJ whole genome shotgun (WGS) entry which is preliminary data.</text>
</comment>
<accession>A0AAW0KRG7</accession>
<evidence type="ECO:0000313" key="1">
    <source>
        <dbReference type="EMBL" id="KAK7841747.1"/>
    </source>
</evidence>
<gene>
    <name evidence="1" type="ORF">CFP56_015017</name>
</gene>
<reference evidence="1 2" key="1">
    <citation type="journal article" date="2018" name="Sci. Data">
        <title>The draft genome sequence of cork oak.</title>
        <authorList>
            <person name="Ramos A.M."/>
            <person name="Usie A."/>
            <person name="Barbosa P."/>
            <person name="Barros P.M."/>
            <person name="Capote T."/>
            <person name="Chaves I."/>
            <person name="Simoes F."/>
            <person name="Abreu I."/>
            <person name="Carrasquinho I."/>
            <person name="Faro C."/>
            <person name="Guimaraes J.B."/>
            <person name="Mendonca D."/>
            <person name="Nobrega F."/>
            <person name="Rodrigues L."/>
            <person name="Saibo N.J.M."/>
            <person name="Varela M.C."/>
            <person name="Egas C."/>
            <person name="Matos J."/>
            <person name="Miguel C.M."/>
            <person name="Oliveira M.M."/>
            <person name="Ricardo C.P."/>
            <person name="Goncalves S."/>
        </authorList>
    </citation>
    <scope>NUCLEOTIDE SEQUENCE [LARGE SCALE GENOMIC DNA]</scope>
    <source>
        <strain evidence="2">cv. HL8</strain>
    </source>
</reference>
<dbReference type="Proteomes" id="UP000237347">
    <property type="component" value="Unassembled WGS sequence"/>
</dbReference>
<sequence>MFVYFHIVIPQVVAPSSITPSLLHVRGRTVEGIFTGVFMANDNSEAPIRLEVWAESLNIDLFKRELNFFRILEISN</sequence>
<name>A0AAW0KRG7_QUESU</name>
<dbReference type="AlphaFoldDB" id="A0AAW0KRG7"/>
<dbReference type="EMBL" id="PKMF04000235">
    <property type="protein sequence ID" value="KAK7841747.1"/>
    <property type="molecule type" value="Genomic_DNA"/>
</dbReference>
<protein>
    <submittedName>
        <fullName evidence="1">Uncharacterized protein</fullName>
    </submittedName>
</protein>
<evidence type="ECO:0000313" key="2">
    <source>
        <dbReference type="Proteomes" id="UP000237347"/>
    </source>
</evidence>
<keyword evidence="2" id="KW-1185">Reference proteome</keyword>
<proteinExistence type="predicted"/>